<dbReference type="EMBL" id="JAWDJX010000010">
    <property type="protein sequence ID" value="KAK3055059.1"/>
    <property type="molecule type" value="Genomic_DNA"/>
</dbReference>
<accession>A0AAJ0DRW9</accession>
<dbReference type="PANTHER" id="PTHR24148:SF82">
    <property type="entry name" value="HETEROKARYON INCOMPATIBILITY DOMAIN-CONTAINING PROTEIN"/>
    <property type="match status" value="1"/>
</dbReference>
<sequence>MVPVSAAAALRMMRSQNQDRVLWIIAICINQKDLAERAQQVQMMSLIYSRSTGNLIYLGEGDGSMRSALKSLQNVYHDLEQETDDFTQLDGTLFKTGTDPVREETKLTCGVDIPALKTLFSLPWFRRLWIFQEVVLAPCNTCYIGPFDFSFLLLVRAAMWLFGNKKVDHELIQSLYKSNCVLVFHFVDRSFGACVMGVTPRMENLLFGALYFLASEQGDFVYGMLGIHQNVQQGPLHRLLVPDFTKPAADVFRDATRYLIEVRDCIRTWLWIYWETEDELQSSEIPSWAIDWSRLRANKSRDLHLRRFNAGCEGPRSRSIAFSTDDANLVLVEGIRLAEVVDTTSVLTDAMLIDAEIGKQCPWLEDCISKVYEHLPTEEVEEALSSVLTAFDNGRYLPTEQRSQAMAEFISSLGLARNPSIRSPMSSDQAELAGLALHFFRAWTYTCSNRRIFTTTGGHLGIESIVLEEGDVIAVLSGFHAPYILRPFGPDYRIVGACYGSSCKAKQLSSIAPMGSLTQYSD</sequence>
<evidence type="ECO:0000313" key="3">
    <source>
        <dbReference type="Proteomes" id="UP001271007"/>
    </source>
</evidence>
<gene>
    <name evidence="2" type="ORF">LTR09_004219</name>
</gene>
<reference evidence="2" key="1">
    <citation type="submission" date="2023-04" db="EMBL/GenBank/DDBJ databases">
        <title>Black Yeasts Isolated from many extreme environments.</title>
        <authorList>
            <person name="Coleine C."/>
            <person name="Stajich J.E."/>
            <person name="Selbmann L."/>
        </authorList>
    </citation>
    <scope>NUCLEOTIDE SEQUENCE</scope>
    <source>
        <strain evidence="2">CCFEE 5312</strain>
    </source>
</reference>
<protein>
    <recommendedName>
        <fullName evidence="1">Heterokaryon incompatibility domain-containing protein</fullName>
    </recommendedName>
</protein>
<dbReference type="InterPro" id="IPR010730">
    <property type="entry name" value="HET"/>
</dbReference>
<dbReference type="Pfam" id="PF06985">
    <property type="entry name" value="HET"/>
    <property type="match status" value="1"/>
</dbReference>
<evidence type="ECO:0000259" key="1">
    <source>
        <dbReference type="Pfam" id="PF06985"/>
    </source>
</evidence>
<dbReference type="Proteomes" id="UP001271007">
    <property type="component" value="Unassembled WGS sequence"/>
</dbReference>
<feature type="domain" description="Heterokaryon incompatibility" evidence="1">
    <location>
        <begin position="3"/>
        <end position="133"/>
    </location>
</feature>
<comment type="caution">
    <text evidence="2">The sequence shown here is derived from an EMBL/GenBank/DDBJ whole genome shotgun (WGS) entry which is preliminary data.</text>
</comment>
<evidence type="ECO:0000313" key="2">
    <source>
        <dbReference type="EMBL" id="KAK3055059.1"/>
    </source>
</evidence>
<dbReference type="AlphaFoldDB" id="A0AAJ0DRW9"/>
<dbReference type="PANTHER" id="PTHR24148">
    <property type="entry name" value="ANKYRIN REPEAT DOMAIN-CONTAINING PROTEIN 39 HOMOLOG-RELATED"/>
    <property type="match status" value="1"/>
</dbReference>
<keyword evidence="3" id="KW-1185">Reference proteome</keyword>
<dbReference type="InterPro" id="IPR052895">
    <property type="entry name" value="HetReg/Transcr_Mod"/>
</dbReference>
<proteinExistence type="predicted"/>
<name>A0AAJ0DRW9_9PEZI</name>
<organism evidence="2 3">
    <name type="scientific">Extremus antarcticus</name>
    <dbReference type="NCBI Taxonomy" id="702011"/>
    <lineage>
        <taxon>Eukaryota</taxon>
        <taxon>Fungi</taxon>
        <taxon>Dikarya</taxon>
        <taxon>Ascomycota</taxon>
        <taxon>Pezizomycotina</taxon>
        <taxon>Dothideomycetes</taxon>
        <taxon>Dothideomycetidae</taxon>
        <taxon>Mycosphaerellales</taxon>
        <taxon>Extremaceae</taxon>
        <taxon>Extremus</taxon>
    </lineage>
</organism>